<evidence type="ECO:0000256" key="6">
    <source>
        <dbReference type="SAM" id="MobiDB-lite"/>
    </source>
</evidence>
<dbReference type="HOGENOM" id="CLU_033561_1_0_1"/>
<comment type="similarity">
    <text evidence="1 5">Belongs to the cyclin family.</text>
</comment>
<dbReference type="InterPro" id="IPR039361">
    <property type="entry name" value="Cyclin"/>
</dbReference>
<accession>H2B1A4</accession>
<protein>
    <recommendedName>
        <fullName evidence="7">Cyclin-like domain-containing protein</fullName>
    </recommendedName>
</protein>
<evidence type="ECO:0000313" key="9">
    <source>
        <dbReference type="Proteomes" id="UP000005220"/>
    </source>
</evidence>
<evidence type="ECO:0000259" key="7">
    <source>
        <dbReference type="SMART" id="SM00385"/>
    </source>
</evidence>
<dbReference type="InterPro" id="IPR036915">
    <property type="entry name" value="Cyclin-like_sf"/>
</dbReference>
<evidence type="ECO:0000313" key="8">
    <source>
        <dbReference type="EMBL" id="CCF60404.1"/>
    </source>
</evidence>
<dbReference type="CDD" id="cd20559">
    <property type="entry name" value="CYCLIN_ScCLN_like"/>
    <property type="match status" value="1"/>
</dbReference>
<dbReference type="RefSeq" id="XP_003959539.1">
    <property type="nucleotide sequence ID" value="XM_003959490.1"/>
</dbReference>
<dbReference type="AlphaFoldDB" id="H2B1A4"/>
<dbReference type="STRING" id="1071382.H2B1A4"/>
<dbReference type="KEGG" id="kaf:KAFR_0K00490"/>
<dbReference type="GO" id="GO:0044843">
    <property type="term" value="P:cell cycle G1/S phase transition"/>
    <property type="evidence" value="ECO:0007669"/>
    <property type="project" value="UniProtKB-ARBA"/>
</dbReference>
<keyword evidence="4" id="KW-0131">Cell cycle</keyword>
<dbReference type="PANTHER" id="PTHR10177">
    <property type="entry name" value="CYCLINS"/>
    <property type="match status" value="1"/>
</dbReference>
<dbReference type="GO" id="GO:0044772">
    <property type="term" value="P:mitotic cell cycle phase transition"/>
    <property type="evidence" value="ECO:0007669"/>
    <property type="project" value="UniProtKB-ARBA"/>
</dbReference>
<dbReference type="OrthoDB" id="5590282at2759"/>
<dbReference type="SUPFAM" id="SSF47954">
    <property type="entry name" value="Cyclin-like"/>
    <property type="match status" value="1"/>
</dbReference>
<reference evidence="8 9" key="1">
    <citation type="journal article" date="2011" name="Proc. Natl. Acad. Sci. U.S.A.">
        <title>Evolutionary erosion of yeast sex chromosomes by mating-type switching accidents.</title>
        <authorList>
            <person name="Gordon J.L."/>
            <person name="Armisen D."/>
            <person name="Proux-Wera E."/>
            <person name="Oheigeartaigh S.S."/>
            <person name="Byrne K.P."/>
            <person name="Wolfe K.H."/>
        </authorList>
    </citation>
    <scope>NUCLEOTIDE SEQUENCE [LARGE SCALE GENOMIC DNA]</scope>
    <source>
        <strain evidence="9">ATCC 22294 / BCRC 22015 / CBS 2517 / CECT 1963 / NBRC 1671 / NRRL Y-8276</strain>
    </source>
</reference>
<evidence type="ECO:0000256" key="3">
    <source>
        <dbReference type="ARBA" id="ARBA00023127"/>
    </source>
</evidence>
<organism evidence="8 9">
    <name type="scientific">Kazachstania africana (strain ATCC 22294 / BCRC 22015 / CBS 2517 / CECT 1963 / NBRC 1671 / NRRL Y-8276)</name>
    <name type="common">Yeast</name>
    <name type="synonym">Kluyveromyces africanus</name>
    <dbReference type="NCBI Taxonomy" id="1071382"/>
    <lineage>
        <taxon>Eukaryota</taxon>
        <taxon>Fungi</taxon>
        <taxon>Dikarya</taxon>
        <taxon>Ascomycota</taxon>
        <taxon>Saccharomycotina</taxon>
        <taxon>Saccharomycetes</taxon>
        <taxon>Saccharomycetales</taxon>
        <taxon>Saccharomycetaceae</taxon>
        <taxon>Kazachstania</taxon>
    </lineage>
</organism>
<gene>
    <name evidence="8" type="primary">KAFR0K00490</name>
    <name evidence="8" type="ORF">KAFR_0K00490</name>
</gene>
<sequence length="485" mass="55722">MSQFKRHSFAGYDANSSLQNMVLLARTRRNISNMKNQNPILIKNALRNHQQTIKEYSDEFTTFMLDAISSYNIPQYIHPLFNIDHCRRLSIFNYAMHSHMKLNLCTPALFLTFNILNRYISNFEVNAQEHQLVALTALWIASKYWDIKYRTVTLHSLSSVCGGIYTRKQFKDMEFHLLKSLNWTICDGITMDSLIDTKLFEELESLNKENQVNNASSSSIANLNVNEIKLGTVMLCELAFFDERLTFDNDYCSIVEAAISIVISSLKFQYYNEWQNLETLHNHPNLTSVAYSLLNVITSYELLAPSFKSKYIFNTVAGQPITPANKLLVIMLNYNTRIQLESFSPLQNYELTEGSSESEFSSTRSNSSLFDHLSYSTSPVCFPTRSKSGRSSVSSLPEGTNFESPLEPKVWSLLSLRTSKLRQAFVPLTPSTPTLFNLHNSRKSFLRHNFNRRNSNELPKYGRKRLSVTSIEFSKKGTESKRAYL</sequence>
<dbReference type="Gene3D" id="1.10.472.10">
    <property type="entry name" value="Cyclin-like"/>
    <property type="match status" value="1"/>
</dbReference>
<evidence type="ECO:0000256" key="5">
    <source>
        <dbReference type="RuleBase" id="RU000383"/>
    </source>
</evidence>
<dbReference type="GO" id="GO:0016538">
    <property type="term" value="F:cyclin-dependent protein serine/threonine kinase regulator activity"/>
    <property type="evidence" value="ECO:0007669"/>
    <property type="project" value="UniProtKB-ARBA"/>
</dbReference>
<dbReference type="FunFam" id="1.10.472.10:FF:000010">
    <property type="entry name" value="G1/S-specific cyclin Cln1"/>
    <property type="match status" value="1"/>
</dbReference>
<dbReference type="eggNOG" id="KOG0653">
    <property type="taxonomic scope" value="Eukaryota"/>
</dbReference>
<evidence type="ECO:0000256" key="2">
    <source>
        <dbReference type="ARBA" id="ARBA00022618"/>
    </source>
</evidence>
<name>H2B1A4_KAZAF</name>
<dbReference type="EMBL" id="HE650831">
    <property type="protein sequence ID" value="CCF60404.1"/>
    <property type="molecule type" value="Genomic_DNA"/>
</dbReference>
<dbReference type="Pfam" id="PF00134">
    <property type="entry name" value="Cyclin_N"/>
    <property type="match status" value="1"/>
</dbReference>
<feature type="region of interest" description="Disordered" evidence="6">
    <location>
        <begin position="382"/>
        <end position="403"/>
    </location>
</feature>
<dbReference type="GO" id="GO:0051301">
    <property type="term" value="P:cell division"/>
    <property type="evidence" value="ECO:0007669"/>
    <property type="project" value="UniProtKB-KW"/>
</dbReference>
<evidence type="ECO:0000256" key="1">
    <source>
        <dbReference type="ARBA" id="ARBA00008742"/>
    </source>
</evidence>
<dbReference type="InterPro" id="IPR013763">
    <property type="entry name" value="Cyclin-like_dom"/>
</dbReference>
<dbReference type="GeneID" id="13886593"/>
<keyword evidence="2" id="KW-0132">Cell division</keyword>
<keyword evidence="3 5" id="KW-0195">Cyclin</keyword>
<dbReference type="InParanoid" id="H2B1A4"/>
<dbReference type="GO" id="GO:0051726">
    <property type="term" value="P:regulation of cell cycle"/>
    <property type="evidence" value="ECO:0007669"/>
    <property type="project" value="UniProtKB-ARBA"/>
</dbReference>
<keyword evidence="9" id="KW-1185">Reference proteome</keyword>
<evidence type="ECO:0000256" key="4">
    <source>
        <dbReference type="ARBA" id="ARBA00023306"/>
    </source>
</evidence>
<dbReference type="Proteomes" id="UP000005220">
    <property type="component" value="Chromosome 11"/>
</dbReference>
<dbReference type="SMART" id="SM00385">
    <property type="entry name" value="CYCLIN"/>
    <property type="match status" value="1"/>
</dbReference>
<feature type="domain" description="Cyclin-like" evidence="7">
    <location>
        <begin position="93"/>
        <end position="179"/>
    </location>
</feature>
<proteinExistence type="inferred from homology"/>
<dbReference type="InterPro" id="IPR006671">
    <property type="entry name" value="Cyclin_N"/>
</dbReference>